<dbReference type="Gene3D" id="2.60.40.1730">
    <property type="entry name" value="tricorn interacting facor f3 domain"/>
    <property type="match status" value="1"/>
</dbReference>
<evidence type="ECO:0000313" key="24">
    <source>
        <dbReference type="Proteomes" id="UP000053240"/>
    </source>
</evidence>
<keyword evidence="11 18" id="KW-0482">Metalloprotease</keyword>
<evidence type="ECO:0000256" key="3">
    <source>
        <dbReference type="ARBA" id="ARBA00022438"/>
    </source>
</evidence>
<dbReference type="InParanoid" id="A0A194QK74"/>
<feature type="binding site" evidence="16">
    <location>
        <position position="331"/>
    </location>
    <ligand>
        <name>Zn(2+)</name>
        <dbReference type="ChEBI" id="CHEBI:29105"/>
        <note>catalytic</note>
    </ligand>
</feature>
<dbReference type="Gene3D" id="1.10.390.10">
    <property type="entry name" value="Neutral Protease Domain 2"/>
    <property type="match status" value="1"/>
</dbReference>
<dbReference type="GO" id="GO:0042277">
    <property type="term" value="F:peptide binding"/>
    <property type="evidence" value="ECO:0007669"/>
    <property type="project" value="TreeGrafter"/>
</dbReference>
<evidence type="ECO:0000256" key="15">
    <source>
        <dbReference type="PIRSR" id="PIRSR634016-1"/>
    </source>
</evidence>
<proteinExistence type="inferred from homology"/>
<dbReference type="SUPFAM" id="SSF63737">
    <property type="entry name" value="Leukotriene A4 hydrolase N-terminal domain"/>
    <property type="match status" value="1"/>
</dbReference>
<keyword evidence="9 18" id="KW-0378">Hydrolase</keyword>
<feature type="domain" description="Aminopeptidase N-like N-terminal" evidence="22">
    <location>
        <begin position="32"/>
        <end position="221"/>
    </location>
</feature>
<dbReference type="Gene3D" id="2.60.40.1910">
    <property type="match status" value="1"/>
</dbReference>
<dbReference type="Gene3D" id="1.25.50.20">
    <property type="match status" value="1"/>
</dbReference>
<dbReference type="Pfam" id="PF17900">
    <property type="entry name" value="Peptidase_M1_N"/>
    <property type="match status" value="1"/>
</dbReference>
<evidence type="ECO:0000256" key="7">
    <source>
        <dbReference type="ARBA" id="ARBA00022723"/>
    </source>
</evidence>
<gene>
    <name evidence="23" type="ORF">RR48_14415</name>
</gene>
<comment type="cofactor">
    <cofactor evidence="16 18">
        <name>Zn(2+)</name>
        <dbReference type="ChEBI" id="CHEBI:29105"/>
    </cofactor>
    <text evidence="16 18">Binds 1 zinc ion per subunit.</text>
</comment>
<dbReference type="FunFam" id="2.60.40.1910:FF:000008">
    <property type="entry name" value="Aminopeptidase"/>
    <property type="match status" value="1"/>
</dbReference>
<evidence type="ECO:0000256" key="6">
    <source>
        <dbReference type="ARBA" id="ARBA00022670"/>
    </source>
</evidence>
<evidence type="ECO:0000256" key="14">
    <source>
        <dbReference type="ARBA" id="ARBA00023288"/>
    </source>
</evidence>
<sequence>MLRYIVKLVLLSFTFENVFCDTNYRLNTTITPSEYSVLITPYFDTADDRAFTFDGEVNIKFTTAANITQIKLHSEDLKFSAENITITGGALNSVNGLQFDEKYTFAFINLENELQTNIVYNLKIVYVGPIRKDLKGFYRNYYYQNGVKKWLGATQFEPTHGRKVFPCFDEPALKAVFTLTIDRPASYKQTRANTKLQSSIDLPNGYVREQFYPSPKMSTYLVAFLISEFEATVNMNGSNEFGVYTRPEAKNQSDYAFDFGLRVVNALGNYFGIDYYSTNSQIGLDHVALPDFSSGAMENWGLVKYREALLLYVPEVSTPHYKYRVAQIIAHETTHMWFGNLVTCHWWSNTWLNEGFANYFQDYITELIEPAVGAGDMLVTGSVYSAYEADDSPEAPAITNNEVNSPAEISGHFGTVTYQKAGSVIRMMHHLIGDDAFKFGLNDYLRTNEFDVGYPDRLYTSLHNAVVTYNSLSSYPETDITSVMSSWISKSGHPVLHVDVNYEENKITLTQKRFYINSSIESDELYKIPITLTTGLQPNFKNTKPSFIMHNKTETIDVQVKTTDKHWVIFNLQETGLYRVNYDMESWRLIAAALKGNDREKIDHLNRAKIINDLFAFLYADEVKFELLYEVLEFLSDETHYSVWNAAIRGLNKLRSFYLGSDALEIIEDYGLQLIDNIINKIGYEDRASDDFVTLRNRAQVTEFACKLGHQGCVDYSLGLFKRLKENGTEISPSLKVAAYCTGLRYGNADDYDFLWQRMSTHNVANEARTIGEILGCTTDKTQLNRFLVSMQVEDSPIRIQDLTVPLSSVLSNYKNVPVVLEALQQNFTLWNEIYTTSIDSVLSTIATSLRTADEFTKFEDWLNSCSQCSEQAVTTARRGLGKARETVAWADNHKADIMKSLKSLGTTTNASFGIILAGVMFSMYAKF</sequence>
<dbReference type="FunFam" id="2.60.40.1730:FF:000013">
    <property type="entry name" value="Aminopeptidase"/>
    <property type="match status" value="1"/>
</dbReference>
<evidence type="ECO:0000259" key="20">
    <source>
        <dbReference type="Pfam" id="PF01433"/>
    </source>
</evidence>
<dbReference type="PRINTS" id="PR00756">
    <property type="entry name" value="ALADIPTASE"/>
</dbReference>
<evidence type="ECO:0000256" key="5">
    <source>
        <dbReference type="ARBA" id="ARBA00022622"/>
    </source>
</evidence>
<feature type="active site" description="Proton acceptor" evidence="15">
    <location>
        <position position="332"/>
    </location>
</feature>
<keyword evidence="5" id="KW-0336">GPI-anchor</keyword>
<keyword evidence="3 18" id="KW-0031">Aminopeptidase</keyword>
<dbReference type="InterPro" id="IPR045357">
    <property type="entry name" value="Aminopeptidase_N-like_N"/>
</dbReference>
<feature type="domain" description="Peptidase M1 membrane alanine aminopeptidase" evidence="20">
    <location>
        <begin position="255"/>
        <end position="487"/>
    </location>
</feature>
<evidence type="ECO:0000256" key="16">
    <source>
        <dbReference type="PIRSR" id="PIRSR634016-3"/>
    </source>
</evidence>
<organism evidence="23 24">
    <name type="scientific">Papilio machaon</name>
    <name type="common">Old World swallowtail butterfly</name>
    <dbReference type="NCBI Taxonomy" id="76193"/>
    <lineage>
        <taxon>Eukaryota</taxon>
        <taxon>Metazoa</taxon>
        <taxon>Ecdysozoa</taxon>
        <taxon>Arthropoda</taxon>
        <taxon>Hexapoda</taxon>
        <taxon>Insecta</taxon>
        <taxon>Pterygota</taxon>
        <taxon>Neoptera</taxon>
        <taxon>Endopterygota</taxon>
        <taxon>Lepidoptera</taxon>
        <taxon>Glossata</taxon>
        <taxon>Ditrysia</taxon>
        <taxon>Papilionoidea</taxon>
        <taxon>Papilionidae</taxon>
        <taxon>Papilioninae</taxon>
        <taxon>Papilio</taxon>
    </lineage>
</organism>
<keyword evidence="24" id="KW-1185">Reference proteome</keyword>
<dbReference type="KEGG" id="pmac:106720388"/>
<dbReference type="EMBL" id="KQ461198">
    <property type="protein sequence ID" value="KPJ05973.1"/>
    <property type="molecule type" value="Genomic_DNA"/>
</dbReference>
<dbReference type="InterPro" id="IPR024571">
    <property type="entry name" value="ERAP1-like_C_dom"/>
</dbReference>
<evidence type="ECO:0000256" key="4">
    <source>
        <dbReference type="ARBA" id="ARBA00022475"/>
    </source>
</evidence>
<dbReference type="PANTHER" id="PTHR11533">
    <property type="entry name" value="PROTEASE M1 ZINC METALLOPROTEASE"/>
    <property type="match status" value="1"/>
</dbReference>
<evidence type="ECO:0000256" key="17">
    <source>
        <dbReference type="PIRSR" id="PIRSR634016-4"/>
    </source>
</evidence>
<evidence type="ECO:0000256" key="19">
    <source>
        <dbReference type="SAM" id="SignalP"/>
    </source>
</evidence>
<keyword evidence="18" id="KW-1133">Transmembrane helix</keyword>
<dbReference type="InterPro" id="IPR050344">
    <property type="entry name" value="Peptidase_M1_aminopeptidases"/>
</dbReference>
<evidence type="ECO:0000256" key="1">
    <source>
        <dbReference type="ARBA" id="ARBA00004609"/>
    </source>
</evidence>
<keyword evidence="6 18" id="KW-0645">Protease</keyword>
<keyword evidence="10 16" id="KW-0862">Zinc</keyword>
<dbReference type="FunCoup" id="A0A194QK74">
    <property type="interactions" value="77"/>
</dbReference>
<evidence type="ECO:0000256" key="11">
    <source>
        <dbReference type="ARBA" id="ARBA00023049"/>
    </source>
</evidence>
<evidence type="ECO:0000313" key="23">
    <source>
        <dbReference type="EMBL" id="KPJ05973.1"/>
    </source>
</evidence>
<dbReference type="GO" id="GO:0006508">
    <property type="term" value="P:proteolysis"/>
    <property type="evidence" value="ECO:0007669"/>
    <property type="project" value="UniProtKB-KW"/>
</dbReference>
<dbReference type="AlphaFoldDB" id="A0A194QK74"/>
<keyword evidence="14" id="KW-0449">Lipoprotein</keyword>
<dbReference type="EC" id="3.4.11.-" evidence="18"/>
<dbReference type="Pfam" id="PF01433">
    <property type="entry name" value="Peptidase_M1"/>
    <property type="match status" value="1"/>
</dbReference>
<feature type="transmembrane region" description="Helical" evidence="18">
    <location>
        <begin position="905"/>
        <end position="926"/>
    </location>
</feature>
<keyword evidence="4" id="KW-1003">Cell membrane</keyword>
<feature type="binding site" evidence="16">
    <location>
        <position position="335"/>
    </location>
    <ligand>
        <name>Zn(2+)</name>
        <dbReference type="ChEBI" id="CHEBI:29105"/>
        <note>catalytic</note>
    </ligand>
</feature>
<dbReference type="CDD" id="cd09601">
    <property type="entry name" value="M1_APN-Q_like"/>
    <property type="match status" value="1"/>
</dbReference>
<keyword evidence="12 18" id="KW-0472">Membrane</keyword>
<feature type="domain" description="ERAP1-like C-terminal" evidence="21">
    <location>
        <begin position="567"/>
        <end position="888"/>
    </location>
</feature>
<dbReference type="Proteomes" id="UP000053240">
    <property type="component" value="Unassembled WGS sequence"/>
</dbReference>
<dbReference type="GO" id="GO:0005615">
    <property type="term" value="C:extracellular space"/>
    <property type="evidence" value="ECO:0007669"/>
    <property type="project" value="TreeGrafter"/>
</dbReference>
<dbReference type="FunFam" id="1.10.390.10:FF:000013">
    <property type="entry name" value="Aminopeptidase N"/>
    <property type="match status" value="1"/>
</dbReference>
<evidence type="ECO:0000259" key="22">
    <source>
        <dbReference type="Pfam" id="PF17900"/>
    </source>
</evidence>
<keyword evidence="13" id="KW-0325">Glycoprotein</keyword>
<evidence type="ECO:0000256" key="9">
    <source>
        <dbReference type="ARBA" id="ARBA00022801"/>
    </source>
</evidence>
<feature type="binding site" evidence="16">
    <location>
        <position position="354"/>
    </location>
    <ligand>
        <name>Zn(2+)</name>
        <dbReference type="ChEBI" id="CHEBI:29105"/>
        <note>catalytic</note>
    </ligand>
</feature>
<dbReference type="GO" id="GO:0043171">
    <property type="term" value="P:peptide catabolic process"/>
    <property type="evidence" value="ECO:0007669"/>
    <property type="project" value="TreeGrafter"/>
</dbReference>
<feature type="site" description="Transition state stabilizer" evidence="17">
    <location>
        <position position="418"/>
    </location>
</feature>
<evidence type="ECO:0000256" key="10">
    <source>
        <dbReference type="ARBA" id="ARBA00022833"/>
    </source>
</evidence>
<dbReference type="InterPro" id="IPR042097">
    <property type="entry name" value="Aminopeptidase_N-like_N_sf"/>
</dbReference>
<evidence type="ECO:0000256" key="18">
    <source>
        <dbReference type="RuleBase" id="RU364040"/>
    </source>
</evidence>
<reference evidence="23 24" key="1">
    <citation type="journal article" date="2015" name="Nat. Commun.">
        <title>Outbred genome sequencing and CRISPR/Cas9 gene editing in butterflies.</title>
        <authorList>
            <person name="Li X."/>
            <person name="Fan D."/>
            <person name="Zhang W."/>
            <person name="Liu G."/>
            <person name="Zhang L."/>
            <person name="Zhao L."/>
            <person name="Fang X."/>
            <person name="Chen L."/>
            <person name="Dong Y."/>
            <person name="Chen Y."/>
            <person name="Ding Y."/>
            <person name="Zhao R."/>
            <person name="Feng M."/>
            <person name="Zhu Y."/>
            <person name="Feng Y."/>
            <person name="Jiang X."/>
            <person name="Zhu D."/>
            <person name="Xiang H."/>
            <person name="Feng X."/>
            <person name="Li S."/>
            <person name="Wang J."/>
            <person name="Zhang G."/>
            <person name="Kronforst M.R."/>
            <person name="Wang W."/>
        </authorList>
    </citation>
    <scope>NUCLEOTIDE SEQUENCE [LARGE SCALE GENOMIC DNA]</scope>
    <source>
        <strain evidence="23">Ya'a_city_454_Pm</strain>
        <tissue evidence="23">Whole body</tissue>
    </source>
</reference>
<evidence type="ECO:0000259" key="21">
    <source>
        <dbReference type="Pfam" id="PF11838"/>
    </source>
</evidence>
<dbReference type="InterPro" id="IPR027268">
    <property type="entry name" value="Peptidase_M4/M1_CTD_sf"/>
</dbReference>
<comment type="similarity">
    <text evidence="2 18">Belongs to the peptidase M1 family.</text>
</comment>
<dbReference type="GO" id="GO:0070006">
    <property type="term" value="F:metalloaminopeptidase activity"/>
    <property type="evidence" value="ECO:0007669"/>
    <property type="project" value="TreeGrafter"/>
</dbReference>
<feature type="signal peptide" evidence="19">
    <location>
        <begin position="1"/>
        <end position="20"/>
    </location>
</feature>
<evidence type="ECO:0000256" key="8">
    <source>
        <dbReference type="ARBA" id="ARBA00022729"/>
    </source>
</evidence>
<protein>
    <recommendedName>
        <fullName evidence="18">Aminopeptidase</fullName>
        <ecNumber evidence="18">3.4.11.-</ecNumber>
    </recommendedName>
</protein>
<dbReference type="GO" id="GO:0098552">
    <property type="term" value="C:side of membrane"/>
    <property type="evidence" value="ECO:0007669"/>
    <property type="project" value="UniProtKB-KW"/>
</dbReference>
<dbReference type="GO" id="GO:0005737">
    <property type="term" value="C:cytoplasm"/>
    <property type="evidence" value="ECO:0007669"/>
    <property type="project" value="TreeGrafter"/>
</dbReference>
<dbReference type="GO" id="GO:0008270">
    <property type="term" value="F:zinc ion binding"/>
    <property type="evidence" value="ECO:0007669"/>
    <property type="project" value="UniProtKB-UniRule"/>
</dbReference>
<keyword evidence="8 19" id="KW-0732">Signal</keyword>
<dbReference type="InterPro" id="IPR034016">
    <property type="entry name" value="M1_APN-typ"/>
</dbReference>
<keyword evidence="7 16" id="KW-0479">Metal-binding</keyword>
<evidence type="ECO:0000256" key="2">
    <source>
        <dbReference type="ARBA" id="ARBA00010136"/>
    </source>
</evidence>
<dbReference type="InterPro" id="IPR001930">
    <property type="entry name" value="Peptidase_M1"/>
</dbReference>
<evidence type="ECO:0000256" key="12">
    <source>
        <dbReference type="ARBA" id="ARBA00023136"/>
    </source>
</evidence>
<accession>A0A194QK74</accession>
<dbReference type="InterPro" id="IPR014782">
    <property type="entry name" value="Peptidase_M1_dom"/>
</dbReference>
<dbReference type="PANTHER" id="PTHR11533:SF301">
    <property type="entry name" value="AMINOPEPTIDASE"/>
    <property type="match status" value="1"/>
</dbReference>
<feature type="chain" id="PRO_5008264426" description="Aminopeptidase" evidence="19">
    <location>
        <begin position="21"/>
        <end position="928"/>
    </location>
</feature>
<name>A0A194QK74_PAPMA</name>
<dbReference type="Pfam" id="PF11838">
    <property type="entry name" value="ERAP1_C"/>
    <property type="match status" value="1"/>
</dbReference>
<dbReference type="GO" id="GO:0005886">
    <property type="term" value="C:plasma membrane"/>
    <property type="evidence" value="ECO:0007669"/>
    <property type="project" value="UniProtKB-SubCell"/>
</dbReference>
<keyword evidence="18" id="KW-0812">Transmembrane</keyword>
<comment type="subcellular location">
    <subcellularLocation>
        <location evidence="1">Cell membrane</location>
        <topology evidence="1">Lipid-anchor</topology>
        <topology evidence="1">GPI-anchor</topology>
    </subcellularLocation>
</comment>
<dbReference type="OrthoDB" id="10031169at2759"/>
<dbReference type="SUPFAM" id="SSF55486">
    <property type="entry name" value="Metalloproteases ('zincins'), catalytic domain"/>
    <property type="match status" value="1"/>
</dbReference>
<evidence type="ECO:0000256" key="13">
    <source>
        <dbReference type="ARBA" id="ARBA00023180"/>
    </source>
</evidence>
<dbReference type="STRING" id="76193.A0A194QK74"/>